<name>A0A8X7C9V1_9ARAC</name>
<dbReference type="Proteomes" id="UP000886998">
    <property type="component" value="Unassembled WGS sequence"/>
</dbReference>
<evidence type="ECO:0000313" key="1">
    <source>
        <dbReference type="EMBL" id="GFY57244.1"/>
    </source>
</evidence>
<comment type="caution">
    <text evidence="1">The sequence shown here is derived from an EMBL/GenBank/DDBJ whole genome shotgun (WGS) entry which is preliminary data.</text>
</comment>
<organism evidence="1 2">
    <name type="scientific">Trichonephila inaurata madagascariensis</name>
    <dbReference type="NCBI Taxonomy" id="2747483"/>
    <lineage>
        <taxon>Eukaryota</taxon>
        <taxon>Metazoa</taxon>
        <taxon>Ecdysozoa</taxon>
        <taxon>Arthropoda</taxon>
        <taxon>Chelicerata</taxon>
        <taxon>Arachnida</taxon>
        <taxon>Araneae</taxon>
        <taxon>Araneomorphae</taxon>
        <taxon>Entelegynae</taxon>
        <taxon>Araneoidea</taxon>
        <taxon>Nephilidae</taxon>
        <taxon>Trichonephila</taxon>
        <taxon>Trichonephila inaurata</taxon>
    </lineage>
</organism>
<sequence>MKIHPLQILGRSFIEFTATTTTSRRKRHPPPPVCKPNYGLTLHLEVNESNRQYNEQLFSIRHQLRKFYPIWSKPRSQNTTYFSVDNIISLSELPSYVLKLKMGIIVAQELESIGWSVNNETS</sequence>
<evidence type="ECO:0000313" key="2">
    <source>
        <dbReference type="Proteomes" id="UP000886998"/>
    </source>
</evidence>
<accession>A0A8X7C9V1</accession>
<proteinExistence type="predicted"/>
<dbReference type="AlphaFoldDB" id="A0A8X7C9V1"/>
<gene>
    <name evidence="1" type="ORF">TNIN_324761</name>
</gene>
<reference evidence="1" key="1">
    <citation type="submission" date="2020-08" db="EMBL/GenBank/DDBJ databases">
        <title>Multicomponent nature underlies the extraordinary mechanical properties of spider dragline silk.</title>
        <authorList>
            <person name="Kono N."/>
            <person name="Nakamura H."/>
            <person name="Mori M."/>
            <person name="Yoshida Y."/>
            <person name="Ohtoshi R."/>
            <person name="Malay A.D."/>
            <person name="Moran D.A.P."/>
            <person name="Tomita M."/>
            <person name="Numata K."/>
            <person name="Arakawa K."/>
        </authorList>
    </citation>
    <scope>NUCLEOTIDE SEQUENCE</scope>
</reference>
<protein>
    <submittedName>
        <fullName evidence="1">Uncharacterized protein</fullName>
    </submittedName>
</protein>
<keyword evidence="2" id="KW-1185">Reference proteome</keyword>
<dbReference type="EMBL" id="BMAV01011392">
    <property type="protein sequence ID" value="GFY57244.1"/>
    <property type="molecule type" value="Genomic_DNA"/>
</dbReference>